<keyword evidence="2" id="KW-1185">Reference proteome</keyword>
<dbReference type="EMBL" id="HE804045">
    <property type="protein sequence ID" value="CCH31077.1"/>
    <property type="molecule type" value="Genomic_DNA"/>
</dbReference>
<dbReference type="STRING" id="1179773.BN6_37860"/>
<dbReference type="eggNOG" id="COG1100">
    <property type="taxonomic scope" value="Bacteria"/>
</dbReference>
<evidence type="ECO:0000313" key="2">
    <source>
        <dbReference type="Proteomes" id="UP000006281"/>
    </source>
</evidence>
<accession>K0K0N0</accession>
<protein>
    <submittedName>
        <fullName evidence="1">Uncharacterized protein</fullName>
    </submittedName>
</protein>
<dbReference type="KEGG" id="sesp:BN6_37860"/>
<dbReference type="BioCyc" id="SESP1179773:BN6_RS18330-MONOMER"/>
<organism evidence="1 2">
    <name type="scientific">Saccharothrix espanaensis (strain ATCC 51144 / DSM 44229 / JCM 9112 / NBRC 15066 / NRRL 15764)</name>
    <dbReference type="NCBI Taxonomy" id="1179773"/>
    <lineage>
        <taxon>Bacteria</taxon>
        <taxon>Bacillati</taxon>
        <taxon>Actinomycetota</taxon>
        <taxon>Actinomycetes</taxon>
        <taxon>Pseudonocardiales</taxon>
        <taxon>Pseudonocardiaceae</taxon>
        <taxon>Saccharothrix</taxon>
    </lineage>
</organism>
<proteinExistence type="predicted"/>
<dbReference type="PATRIC" id="fig|1179773.3.peg.3786"/>
<name>K0K0N0_SACES</name>
<dbReference type="RefSeq" id="WP_015101189.1">
    <property type="nucleotide sequence ID" value="NC_019673.1"/>
</dbReference>
<reference evidence="1 2" key="1">
    <citation type="journal article" date="2012" name="BMC Genomics">
        <title>Complete genome sequence of Saccharothrix espanaensis DSM 44229T and comparison to the other completely sequenced Pseudonocardiaceae.</title>
        <authorList>
            <person name="Strobel T."/>
            <person name="Al-Dilaimi A."/>
            <person name="Blom J."/>
            <person name="Gessner A."/>
            <person name="Kalinowski J."/>
            <person name="Luzhetska M."/>
            <person name="Puhler A."/>
            <person name="Szczepanowski R."/>
            <person name="Bechthold A."/>
            <person name="Ruckert C."/>
        </authorList>
    </citation>
    <scope>NUCLEOTIDE SEQUENCE [LARGE SCALE GENOMIC DNA]</scope>
    <source>
        <strain evidence="2">ATCC 51144 / DSM 44229 / JCM 9112 / NBRC 15066 / NRRL 15764</strain>
    </source>
</reference>
<evidence type="ECO:0000313" key="1">
    <source>
        <dbReference type="EMBL" id="CCH31077.1"/>
    </source>
</evidence>
<dbReference type="HOGENOM" id="CLU_665466_0_0_11"/>
<dbReference type="OrthoDB" id="9255714at2"/>
<sequence>MTGNQLLFEIGLLGPSRVGKTSLISSIFRDGQRLLASSAVTIRANDRPTEVKMAQHARALDQLLQSGRFTPGALAPNHETVSFELLLDPGGDADGPSDQGVALRMLDFPGGWLDPANRPLTSEGDWKAVEEFILRSSVLIIPVDATVLVEAVTDPQRGAVPLLLDTYDVAQVARQWARGRAANADAPALALFVPVKCESYFADNGGRRDRSDELYDRFKTVYLDVLNAIEEEAGGDVEVLYTPVDTLGCVERVSGTWVPDADTHLRFDGRFMVRGRPTLSIVGVEDVLIALCRTLLAARKSAEEARARALAVQAQDAGRIAERDRGLVGNTFRTVDRALAGMYGDEQFRGFLDRRQALLQGLGLRRLGEYTRESGQAKALDAGHRRALEQLQALNEVVEDFARRQYSKRVCTP</sequence>
<dbReference type="Proteomes" id="UP000006281">
    <property type="component" value="Chromosome"/>
</dbReference>
<gene>
    <name evidence="1" type="ordered locus">BN6_37860</name>
</gene>
<dbReference type="AlphaFoldDB" id="K0K0N0"/>